<evidence type="ECO:0008006" key="3">
    <source>
        <dbReference type="Google" id="ProtNLM"/>
    </source>
</evidence>
<dbReference type="AlphaFoldDB" id="A0AAD7JPQ7"/>
<accession>A0AAD7JPQ7</accession>
<proteinExistence type="predicted"/>
<name>A0AAD7JPQ7_9AGAR</name>
<keyword evidence="2" id="KW-1185">Reference proteome</keyword>
<gene>
    <name evidence="1" type="ORF">B0H16DRAFT_338017</name>
</gene>
<dbReference type="EMBL" id="JARKIB010000021">
    <property type="protein sequence ID" value="KAJ7767810.1"/>
    <property type="molecule type" value="Genomic_DNA"/>
</dbReference>
<dbReference type="Proteomes" id="UP001215598">
    <property type="component" value="Unassembled WGS sequence"/>
</dbReference>
<evidence type="ECO:0000313" key="1">
    <source>
        <dbReference type="EMBL" id="KAJ7767810.1"/>
    </source>
</evidence>
<reference evidence="1" key="1">
    <citation type="submission" date="2023-03" db="EMBL/GenBank/DDBJ databases">
        <title>Massive genome expansion in bonnet fungi (Mycena s.s.) driven by repeated elements and novel gene families across ecological guilds.</title>
        <authorList>
            <consortium name="Lawrence Berkeley National Laboratory"/>
            <person name="Harder C.B."/>
            <person name="Miyauchi S."/>
            <person name="Viragh M."/>
            <person name="Kuo A."/>
            <person name="Thoen E."/>
            <person name="Andreopoulos B."/>
            <person name="Lu D."/>
            <person name="Skrede I."/>
            <person name="Drula E."/>
            <person name="Henrissat B."/>
            <person name="Morin E."/>
            <person name="Kohler A."/>
            <person name="Barry K."/>
            <person name="LaButti K."/>
            <person name="Morin E."/>
            <person name="Salamov A."/>
            <person name="Lipzen A."/>
            <person name="Mereny Z."/>
            <person name="Hegedus B."/>
            <person name="Baldrian P."/>
            <person name="Stursova M."/>
            <person name="Weitz H."/>
            <person name="Taylor A."/>
            <person name="Grigoriev I.V."/>
            <person name="Nagy L.G."/>
            <person name="Martin F."/>
            <person name="Kauserud H."/>
        </authorList>
    </citation>
    <scope>NUCLEOTIDE SEQUENCE</scope>
    <source>
        <strain evidence="1">CBHHK182m</strain>
    </source>
</reference>
<comment type="caution">
    <text evidence="1">The sequence shown here is derived from an EMBL/GenBank/DDBJ whole genome shotgun (WGS) entry which is preliminary data.</text>
</comment>
<evidence type="ECO:0000313" key="2">
    <source>
        <dbReference type="Proteomes" id="UP001215598"/>
    </source>
</evidence>
<protein>
    <recommendedName>
        <fullName evidence="3">F-box domain-containing protein</fullName>
    </recommendedName>
</protein>
<sequence>MDVVPLTISAATAPPIAVGGTLVVSPVHRVPAELLEEIFTLCRSESPPYTERYKEIRLDRIAQAHLLDLAHVCSRWQIVVNGTPSLWCNIELYLSPWAPMPPAAIETIMCLLRLSLQRSRTSLLNVHIHAGARAGPILDLVAQHSRRWRHVNINIDDEAALFLSRAKGALPELETLVIGVSVPDDFDVFETAPKLSEVEFGHAPHEIARIPWEQLQSVAYGEAGSYLLDTAFASISRCPIGSEVVMDSVWFDEDPPDDLAPLEAKISSLAFSLVVSDSQDPGPSRRALGAVMAALTLPSLQGLTLTGGLDTLFWTQAHFHAFASRSSCGSTLLRLELHNMVLTEQELVGTLSELPALRCLFVQDVGHSSHLTRGMPLLAPHILITDGLLRRLTWTADSSCLVPKLTELQFASFMSFSDSVFLEFTLSRAVPGRGEDGSLFSLEVSAFPNSRSFYPAVEQRLLQLDGRALWWTLGEFKPN</sequence>
<organism evidence="1 2">
    <name type="scientific">Mycena metata</name>
    <dbReference type="NCBI Taxonomy" id="1033252"/>
    <lineage>
        <taxon>Eukaryota</taxon>
        <taxon>Fungi</taxon>
        <taxon>Dikarya</taxon>
        <taxon>Basidiomycota</taxon>
        <taxon>Agaricomycotina</taxon>
        <taxon>Agaricomycetes</taxon>
        <taxon>Agaricomycetidae</taxon>
        <taxon>Agaricales</taxon>
        <taxon>Marasmiineae</taxon>
        <taxon>Mycenaceae</taxon>
        <taxon>Mycena</taxon>
    </lineage>
</organism>